<dbReference type="EMBL" id="QJTD01000003">
    <property type="protein sequence ID" value="PYE81136.1"/>
    <property type="molecule type" value="Genomic_DNA"/>
</dbReference>
<organism evidence="1 2">
    <name type="scientific">Winogradskyella epiphytica</name>
    <dbReference type="NCBI Taxonomy" id="262005"/>
    <lineage>
        <taxon>Bacteria</taxon>
        <taxon>Pseudomonadati</taxon>
        <taxon>Bacteroidota</taxon>
        <taxon>Flavobacteriia</taxon>
        <taxon>Flavobacteriales</taxon>
        <taxon>Flavobacteriaceae</taxon>
        <taxon>Winogradskyella</taxon>
    </lineage>
</organism>
<dbReference type="InterPro" id="IPR025535">
    <property type="entry name" value="DUF4421"/>
</dbReference>
<comment type="caution">
    <text evidence="1">The sequence shown here is derived from an EMBL/GenBank/DDBJ whole genome shotgun (WGS) entry which is preliminary data.</text>
</comment>
<evidence type="ECO:0000313" key="2">
    <source>
        <dbReference type="Proteomes" id="UP000248054"/>
    </source>
</evidence>
<sequence length="315" mass="36043">MLLVFMFSCLNLSAQNLEDLDSLLVDRDIENYSVRIITNFKSNKFSINNQGSKLRFVPNNKHGLGFGVANSKMIVDLAFNLKNPNKEETRKFDLQGTTIVKNRHYVNAYIQSYKGFQMKNNFEEPEVFRKDMRSVNIGFNYLYTLDDIEFSYALLKAGLADKRHENIFITGGLGVFGGYDYFSAKPNLLSETVSPYFNEEGNIKRYNGISLGIMAGFISYFKLPENITATFNLMPGIGLANKRITLENDKYRPSNPMVYKLDFLVGLGYSFGQFYTSLTYSNGLTATDFDNDNKYRLNLTKAKLAIGYRFKRKPK</sequence>
<reference evidence="1 2" key="1">
    <citation type="submission" date="2018-06" db="EMBL/GenBank/DDBJ databases">
        <title>Genomic Encyclopedia of Type Strains, Phase III (KMG-III): the genomes of soil and plant-associated and newly described type strains.</title>
        <authorList>
            <person name="Whitman W."/>
        </authorList>
    </citation>
    <scope>NUCLEOTIDE SEQUENCE [LARGE SCALE GENOMIC DNA]</scope>
    <source>
        <strain evidence="1 2">CECT 7945</strain>
    </source>
</reference>
<evidence type="ECO:0000313" key="1">
    <source>
        <dbReference type="EMBL" id="PYE81136.1"/>
    </source>
</evidence>
<gene>
    <name evidence="1" type="ORF">DFQ11_103217</name>
</gene>
<protein>
    <submittedName>
        <fullName evidence="1">Uncharacterized protein DUF4421</fullName>
    </submittedName>
</protein>
<dbReference type="AlphaFoldDB" id="A0A2V4WW09"/>
<dbReference type="Proteomes" id="UP000248054">
    <property type="component" value="Unassembled WGS sequence"/>
</dbReference>
<keyword evidence="2" id="KW-1185">Reference proteome</keyword>
<name>A0A2V4WW09_9FLAO</name>
<proteinExistence type="predicted"/>
<dbReference type="Pfam" id="PF14391">
    <property type="entry name" value="DUF4421"/>
    <property type="match status" value="1"/>
</dbReference>
<accession>A0A2V4WW09</accession>